<accession>A0A4R3N0F4</accession>
<proteinExistence type="inferred from homology"/>
<evidence type="ECO:0000256" key="4">
    <source>
        <dbReference type="ARBA" id="ARBA00022989"/>
    </source>
</evidence>
<dbReference type="PROSITE" id="PS50895">
    <property type="entry name" value="SURF1"/>
    <property type="match status" value="1"/>
</dbReference>
<sequence length="248" mass="27511">MQASRRGRLALLVLLACCCAGFIALGSWQVQRLHWKRALIARVDARVHAAPVPPPSRSDWPRIGVERDEYRRLELRGTYLRGLETQTQALTELGAGHWVLSPLQLADGSIVLVNRGFVPDGVRPAPPPPGEVRVRGLLRISEPGGGFLRDNRPGQDRWYSRDVAAIAQARGLRDVAPYFVDAEADAGAGSGWPRAGMTVIHFRNQHLQYALTWFVLAAMALWGIWRLLSDSRHMRHHGGDADGNDAQR</sequence>
<dbReference type="PANTHER" id="PTHR23427">
    <property type="entry name" value="SURFEIT LOCUS PROTEIN"/>
    <property type="match status" value="1"/>
</dbReference>
<dbReference type="OrthoDB" id="6079986at2"/>
<comment type="similarity">
    <text evidence="2 6">Belongs to the SURF1 family.</text>
</comment>
<keyword evidence="6" id="KW-1003">Cell membrane</keyword>
<keyword evidence="5 6" id="KW-0472">Membrane</keyword>
<evidence type="ECO:0000313" key="7">
    <source>
        <dbReference type="EMBL" id="TCT22500.1"/>
    </source>
</evidence>
<evidence type="ECO:0000313" key="8">
    <source>
        <dbReference type="Proteomes" id="UP000295414"/>
    </source>
</evidence>
<evidence type="ECO:0000256" key="2">
    <source>
        <dbReference type="ARBA" id="ARBA00007165"/>
    </source>
</evidence>
<organism evidence="7 8">
    <name type="scientific">Thermomonas haemolytica</name>
    <dbReference type="NCBI Taxonomy" id="141949"/>
    <lineage>
        <taxon>Bacteria</taxon>
        <taxon>Pseudomonadati</taxon>
        <taxon>Pseudomonadota</taxon>
        <taxon>Gammaproteobacteria</taxon>
        <taxon>Lysobacterales</taxon>
        <taxon>Lysobacteraceae</taxon>
        <taxon>Thermomonas</taxon>
    </lineage>
</organism>
<evidence type="ECO:0000256" key="5">
    <source>
        <dbReference type="ARBA" id="ARBA00023136"/>
    </source>
</evidence>
<comment type="caution">
    <text evidence="7">The sequence shown here is derived from an EMBL/GenBank/DDBJ whole genome shotgun (WGS) entry which is preliminary data.</text>
</comment>
<dbReference type="EMBL" id="SMAP01000007">
    <property type="protein sequence ID" value="TCT22500.1"/>
    <property type="molecule type" value="Genomic_DNA"/>
</dbReference>
<evidence type="ECO:0000256" key="1">
    <source>
        <dbReference type="ARBA" id="ARBA00004370"/>
    </source>
</evidence>
<dbReference type="Pfam" id="PF02104">
    <property type="entry name" value="SURF1"/>
    <property type="match status" value="1"/>
</dbReference>
<feature type="transmembrane region" description="Helical" evidence="6">
    <location>
        <begin position="207"/>
        <end position="228"/>
    </location>
</feature>
<keyword evidence="8" id="KW-1185">Reference proteome</keyword>
<name>A0A4R3N0F4_9GAMM</name>
<dbReference type="CDD" id="cd06662">
    <property type="entry name" value="SURF1"/>
    <property type="match status" value="1"/>
</dbReference>
<dbReference type="InterPro" id="IPR002994">
    <property type="entry name" value="Surf1/Shy1"/>
</dbReference>
<keyword evidence="4 6" id="KW-1133">Transmembrane helix</keyword>
<comment type="subcellular location">
    <subcellularLocation>
        <location evidence="6">Cell membrane</location>
        <topology evidence="6">Multi-pass membrane protein</topology>
    </subcellularLocation>
    <subcellularLocation>
        <location evidence="1">Membrane</location>
    </subcellularLocation>
</comment>
<dbReference type="GO" id="GO:0005886">
    <property type="term" value="C:plasma membrane"/>
    <property type="evidence" value="ECO:0007669"/>
    <property type="project" value="UniProtKB-SubCell"/>
</dbReference>
<dbReference type="RefSeq" id="WP_114960524.1">
    <property type="nucleotide sequence ID" value="NZ_MSZW01000022.1"/>
</dbReference>
<protein>
    <recommendedName>
        <fullName evidence="6">SURF1-like protein</fullName>
    </recommendedName>
</protein>
<keyword evidence="3 6" id="KW-0812">Transmembrane</keyword>
<reference evidence="7 8" key="1">
    <citation type="submission" date="2019-03" db="EMBL/GenBank/DDBJ databases">
        <title>Genomic Encyclopedia of Type Strains, Phase IV (KMG-IV): sequencing the most valuable type-strain genomes for metagenomic binning, comparative biology and taxonomic classification.</title>
        <authorList>
            <person name="Goeker M."/>
        </authorList>
    </citation>
    <scope>NUCLEOTIDE SEQUENCE [LARGE SCALE GENOMIC DNA]</scope>
    <source>
        <strain evidence="7 8">DSM 13605</strain>
    </source>
</reference>
<dbReference type="Proteomes" id="UP000295414">
    <property type="component" value="Unassembled WGS sequence"/>
</dbReference>
<comment type="caution">
    <text evidence="6">Lacks conserved residue(s) required for the propagation of feature annotation.</text>
</comment>
<gene>
    <name evidence="7" type="ORF">EDC34_10751</name>
</gene>
<dbReference type="InterPro" id="IPR045214">
    <property type="entry name" value="Surf1/Surf4"/>
</dbReference>
<evidence type="ECO:0000256" key="6">
    <source>
        <dbReference type="RuleBase" id="RU363076"/>
    </source>
</evidence>
<dbReference type="PANTHER" id="PTHR23427:SF2">
    <property type="entry name" value="SURFEIT LOCUS PROTEIN 1"/>
    <property type="match status" value="1"/>
</dbReference>
<dbReference type="AlphaFoldDB" id="A0A4R3N0F4"/>
<evidence type="ECO:0000256" key="3">
    <source>
        <dbReference type="ARBA" id="ARBA00022692"/>
    </source>
</evidence>